<keyword evidence="16" id="KW-0325">Glycoprotein</keyword>
<dbReference type="HOGENOM" id="CLU_004875_2_0_1"/>
<keyword evidence="11" id="KW-0378">Hydrolase</keyword>
<protein>
    <recommendedName>
        <fullName evidence="3">non-specific serine/threonine protein kinase</fullName>
        <ecNumber evidence="3">2.7.11.1</ecNumber>
    </recommendedName>
</protein>
<proteinExistence type="predicted"/>
<evidence type="ECO:0000313" key="23">
    <source>
        <dbReference type="Proteomes" id="UP000006911"/>
    </source>
</evidence>
<dbReference type="GO" id="GO:0046872">
    <property type="term" value="F:metal ion binding"/>
    <property type="evidence" value="ECO:0007669"/>
    <property type="project" value="UniProtKB-KW"/>
</dbReference>
<dbReference type="InterPro" id="IPR000719">
    <property type="entry name" value="Prot_kinase_dom"/>
</dbReference>
<keyword evidence="7" id="KW-0479">Metal-binding</keyword>
<dbReference type="AlphaFoldDB" id="D5GMY7"/>
<dbReference type="InterPro" id="IPR011009">
    <property type="entry name" value="Kinase-like_dom_sf"/>
</dbReference>
<feature type="region of interest" description="Disordered" evidence="19">
    <location>
        <begin position="510"/>
        <end position="535"/>
    </location>
</feature>
<comment type="subcellular location">
    <subcellularLocation>
        <location evidence="2">Membrane</location>
        <topology evidence="2">Single-pass type I membrane protein</topology>
    </subcellularLocation>
</comment>
<evidence type="ECO:0000256" key="6">
    <source>
        <dbReference type="ARBA" id="ARBA00022692"/>
    </source>
</evidence>
<evidence type="ECO:0000256" key="9">
    <source>
        <dbReference type="ARBA" id="ARBA00022741"/>
    </source>
</evidence>
<evidence type="ECO:0000256" key="4">
    <source>
        <dbReference type="ARBA" id="ARBA00022527"/>
    </source>
</evidence>
<dbReference type="PROSITE" id="PS00108">
    <property type="entry name" value="PROTEIN_KINASE_ST"/>
    <property type="match status" value="1"/>
</dbReference>
<dbReference type="CDD" id="cd10422">
    <property type="entry name" value="RNase_Ire1"/>
    <property type="match status" value="1"/>
</dbReference>
<evidence type="ECO:0000256" key="19">
    <source>
        <dbReference type="SAM" id="MobiDB-lite"/>
    </source>
</evidence>
<evidence type="ECO:0000313" key="22">
    <source>
        <dbReference type="EMBL" id="CAZ85900.1"/>
    </source>
</evidence>
<dbReference type="Gene3D" id="3.30.200.20">
    <property type="entry name" value="Phosphorylase Kinase, domain 1"/>
    <property type="match status" value="1"/>
</dbReference>
<feature type="compositionally biased region" description="Basic residues" evidence="19">
    <location>
        <begin position="693"/>
        <end position="711"/>
    </location>
</feature>
<evidence type="ECO:0000256" key="15">
    <source>
        <dbReference type="ARBA" id="ARBA00023136"/>
    </source>
</evidence>
<keyword evidence="14" id="KW-1133">Transmembrane helix</keyword>
<evidence type="ECO:0000256" key="3">
    <source>
        <dbReference type="ARBA" id="ARBA00012513"/>
    </source>
</evidence>
<dbReference type="Gene3D" id="1.20.1440.180">
    <property type="entry name" value="KEN domain"/>
    <property type="match status" value="1"/>
</dbReference>
<keyword evidence="9" id="KW-0547">Nucleotide-binding</keyword>
<dbReference type="GO" id="GO:0005524">
    <property type="term" value="F:ATP binding"/>
    <property type="evidence" value="ECO:0007669"/>
    <property type="project" value="UniProtKB-KW"/>
</dbReference>
<evidence type="ECO:0000259" key="21">
    <source>
        <dbReference type="PROSITE" id="PS51392"/>
    </source>
</evidence>
<keyword evidence="13" id="KW-0460">Magnesium</keyword>
<dbReference type="GeneID" id="9183468"/>
<keyword evidence="23" id="KW-1185">Reference proteome</keyword>
<dbReference type="Gene3D" id="2.130.10.10">
    <property type="entry name" value="YVTN repeat-like/Quinoprotein amine dehydrogenase"/>
    <property type="match status" value="1"/>
</dbReference>
<evidence type="ECO:0000256" key="8">
    <source>
        <dbReference type="ARBA" id="ARBA00022729"/>
    </source>
</evidence>
<dbReference type="InterPro" id="IPR015943">
    <property type="entry name" value="WD40/YVTN_repeat-like_dom_sf"/>
</dbReference>
<dbReference type="SMART" id="SM00220">
    <property type="entry name" value="S_TKc"/>
    <property type="match status" value="1"/>
</dbReference>
<evidence type="ECO:0000256" key="18">
    <source>
        <dbReference type="ARBA" id="ARBA00048977"/>
    </source>
</evidence>
<keyword evidence="15" id="KW-0472">Membrane</keyword>
<feature type="region of interest" description="Disordered" evidence="19">
    <location>
        <begin position="954"/>
        <end position="982"/>
    </location>
</feature>
<dbReference type="PROSITE" id="PS51392">
    <property type="entry name" value="KEN"/>
    <property type="match status" value="1"/>
</dbReference>
<dbReference type="InParanoid" id="D5GMY7"/>
<dbReference type="eggNOG" id="KOG1027">
    <property type="taxonomic scope" value="Eukaryota"/>
</dbReference>
<dbReference type="GO" id="GO:0016787">
    <property type="term" value="F:hydrolase activity"/>
    <property type="evidence" value="ECO:0007669"/>
    <property type="project" value="UniProtKB-KW"/>
</dbReference>
<evidence type="ECO:0000256" key="13">
    <source>
        <dbReference type="ARBA" id="ARBA00022842"/>
    </source>
</evidence>
<evidence type="ECO:0000256" key="5">
    <source>
        <dbReference type="ARBA" id="ARBA00022679"/>
    </source>
</evidence>
<dbReference type="SUPFAM" id="SSF50998">
    <property type="entry name" value="Quinoprotein alcohol dehydrogenase-like"/>
    <property type="match status" value="1"/>
</dbReference>
<gene>
    <name evidence="22" type="ORF">GSTUM_00011029001</name>
</gene>
<dbReference type="FunCoup" id="D5GMY7">
    <property type="interactions" value="115"/>
</dbReference>
<organism evidence="22 23">
    <name type="scientific">Tuber melanosporum (strain Mel28)</name>
    <name type="common">Perigord black truffle</name>
    <dbReference type="NCBI Taxonomy" id="656061"/>
    <lineage>
        <taxon>Eukaryota</taxon>
        <taxon>Fungi</taxon>
        <taxon>Dikarya</taxon>
        <taxon>Ascomycota</taxon>
        <taxon>Pezizomycotina</taxon>
        <taxon>Pezizomycetes</taxon>
        <taxon>Pezizales</taxon>
        <taxon>Tuberaceae</taxon>
        <taxon>Tuber</taxon>
    </lineage>
</organism>
<dbReference type="GO" id="GO:0004521">
    <property type="term" value="F:RNA endonuclease activity"/>
    <property type="evidence" value="ECO:0007669"/>
    <property type="project" value="InterPro"/>
</dbReference>
<dbReference type="FunFam" id="1.10.510.10:FF:000572">
    <property type="entry name" value="Serine/threonine-protein kinase/endoribonuclease IRE1"/>
    <property type="match status" value="1"/>
</dbReference>
<evidence type="ECO:0000259" key="20">
    <source>
        <dbReference type="PROSITE" id="PS50011"/>
    </source>
</evidence>
<feature type="domain" description="Protein kinase" evidence="20">
    <location>
        <begin position="766"/>
        <end position="1073"/>
    </location>
</feature>
<dbReference type="Gene3D" id="1.10.510.10">
    <property type="entry name" value="Transferase(Phosphotransferase) domain 1"/>
    <property type="match status" value="1"/>
</dbReference>
<dbReference type="CDD" id="cd09769">
    <property type="entry name" value="Luminal_IRE1"/>
    <property type="match status" value="1"/>
</dbReference>
<dbReference type="PROSITE" id="PS50011">
    <property type="entry name" value="PROTEIN_KINASE_DOM"/>
    <property type="match status" value="1"/>
</dbReference>
<feature type="compositionally biased region" description="Low complexity" evidence="19">
    <location>
        <begin position="969"/>
        <end position="982"/>
    </location>
</feature>
<dbReference type="KEGG" id="tml:GSTUM_00011029001"/>
<dbReference type="Proteomes" id="UP000006911">
    <property type="component" value="Unassembled WGS sequence"/>
</dbReference>
<dbReference type="GO" id="GO:1990604">
    <property type="term" value="C:IRE1-TRAF2-ASK1 complex"/>
    <property type="evidence" value="ECO:0007669"/>
    <property type="project" value="TreeGrafter"/>
</dbReference>
<dbReference type="FunFam" id="3.30.200.20:FF:000077">
    <property type="entry name" value="Putative Serine/threonine-protein kinase/endoribonuclease IRE1"/>
    <property type="match status" value="1"/>
</dbReference>
<dbReference type="InterPro" id="IPR008271">
    <property type="entry name" value="Ser/Thr_kinase_AS"/>
</dbReference>
<dbReference type="GO" id="GO:0036498">
    <property type="term" value="P:IRE1-mediated unfolded protein response"/>
    <property type="evidence" value="ECO:0007669"/>
    <property type="project" value="UniProtKB-ARBA"/>
</dbReference>
<keyword evidence="8" id="KW-0732">Signal</keyword>
<accession>D5GMY7</accession>
<dbReference type="Pfam" id="PF06479">
    <property type="entry name" value="Ribonuc_2-5A"/>
    <property type="match status" value="1"/>
</dbReference>
<dbReference type="RefSeq" id="XP_002841709.1">
    <property type="nucleotide sequence ID" value="XM_002841663.1"/>
</dbReference>
<dbReference type="Pfam" id="PF00069">
    <property type="entry name" value="Pkinase"/>
    <property type="match status" value="2"/>
</dbReference>
<sequence>MNRQQKPTLTTTTTSTATMMIFILCTLLFGVGLALGQQHQQYHQQQRVLPRDPDSPHLVAGINDSGRNYNRGTDVSSTVRALATVSAGSTSSSPQDRGAIYQDNRRKRSLGVTTGGGGGGISAIGGHRSLNDWEVEDFVLLATVDGTLHARDRKSGAKRWEIFAHDPVVQTVYHRANGSAAGTERDWIQDDDVVWIVEPIQDGALFFFTPDNGLQKLDVTVKGIVDDLSPFTPKGSDRSYNGEKKTTTFAIDVRTGNVQRVFSSAGVANPVNNDKCKPNNGLEEDLDDDECESVPKTILIGRTGMTHNWELGGTLITDISLKEYIVTINSLSTGERLWTIKYAEWGPNNGDRDLAMQYERSMDNRYIYSGHDGKIYGFEGDVAGIERRPKYQQSFSSPVIRVFDVVKSISSPAESKTTVSVVLPQPNLASRELDRYEGLTFVGCTENDSFYALSETSYPYVTDGAPDATFYAGGRLKWQTSARNERHKTIIGTHHAHFGFDEPYRASLPAPTPISHEERPAVRSRNTAPPLPSSPSLKGSRLINFAMENLVDISILVPILTTLIWLFMRQMGGSKVGNRAPENVSNATMASHAGEFVRFAGAPLEHTPNGVPIPDELPDKVVILGEQLQGQPEPIAQQQQVEEAVAAAIEVAAPREEIQRPAVAPEATSGAVRFRDAAAMVEEDAAVTPTPTPKKKKPHRGHRGGARKRGKANVEKEKEKIEVVVSEVKEIVRENPMQVDLNTLAIDPLGEEWDSSSLVAINNLMVHEDQVLGVGSQGTIVYRGSFEGKVVAVKRMLRDFIDVAEHEVSLLQQSDDHPNVIRYYCTQHGSRFLYIALELCPASLFDIYSDPIKHSDLLELMDPIDVLRQIASGVRHLHSLKIVHRDLKPHNILVSHPKPLLHDSSTKRPRILISDFGLCKKLEGDKSSFGATTAHAAGTSGWRAPELLVDEDSAAKPTFPSQPPPQPPTAEASTSNSSSETAVIDTLTNRRATRAIDVFSLGCVFYYILSRGEHPFGTRWHREFNIINNKPDLSHLAPLGLAEHEAKDLVSSMISHNPRERPDATKVLIHPFFWSPEKQLAFLLDVSDRFEVEKDKEKITSPEGGYRSPFIPMLERNAREICGGAGDWMKRLDKLFLAELVSNKRRGYDGEKVLDLLRAIRNKKHHYQDMRQPVKEAVGDLPGGYLSYFSRRFPGLLLHACEVVRDTGFWQEPVFRGYYSVQH</sequence>
<dbReference type="EMBL" id="FN430361">
    <property type="protein sequence ID" value="CAZ85900.1"/>
    <property type="molecule type" value="Genomic_DNA"/>
</dbReference>
<dbReference type="GO" id="GO:0004674">
    <property type="term" value="F:protein serine/threonine kinase activity"/>
    <property type="evidence" value="ECO:0007669"/>
    <property type="project" value="UniProtKB-KW"/>
</dbReference>
<keyword evidence="6" id="KW-0812">Transmembrane</keyword>
<evidence type="ECO:0000256" key="1">
    <source>
        <dbReference type="ARBA" id="ARBA00001946"/>
    </source>
</evidence>
<dbReference type="GO" id="GO:0006397">
    <property type="term" value="P:mRNA processing"/>
    <property type="evidence" value="ECO:0007669"/>
    <property type="project" value="InterPro"/>
</dbReference>
<keyword evidence="10" id="KW-0418">Kinase</keyword>
<keyword evidence="4" id="KW-0723">Serine/threonine-protein kinase</keyword>
<evidence type="ECO:0000256" key="12">
    <source>
        <dbReference type="ARBA" id="ARBA00022840"/>
    </source>
</evidence>
<dbReference type="STRING" id="656061.D5GMY7"/>
<evidence type="ECO:0000256" key="14">
    <source>
        <dbReference type="ARBA" id="ARBA00022989"/>
    </source>
</evidence>
<evidence type="ECO:0000256" key="7">
    <source>
        <dbReference type="ARBA" id="ARBA00022723"/>
    </source>
</evidence>
<keyword evidence="5" id="KW-0808">Transferase</keyword>
<dbReference type="GO" id="GO:0070059">
    <property type="term" value="P:intrinsic apoptotic signaling pathway in response to endoplasmic reticulum stress"/>
    <property type="evidence" value="ECO:0007669"/>
    <property type="project" value="TreeGrafter"/>
</dbReference>
<dbReference type="InterPro" id="IPR038357">
    <property type="entry name" value="KEN_sf"/>
</dbReference>
<name>D5GMY7_TUBMM</name>
<evidence type="ECO:0000256" key="16">
    <source>
        <dbReference type="ARBA" id="ARBA00023180"/>
    </source>
</evidence>
<dbReference type="GO" id="GO:0051082">
    <property type="term" value="F:unfolded protein binding"/>
    <property type="evidence" value="ECO:0007669"/>
    <property type="project" value="TreeGrafter"/>
</dbReference>
<dbReference type="InterPro" id="IPR011047">
    <property type="entry name" value="Quinoprotein_ADH-like_sf"/>
</dbReference>
<reference evidence="22 23" key="1">
    <citation type="journal article" date="2010" name="Nature">
        <title>Perigord black truffle genome uncovers evolutionary origins and mechanisms of symbiosis.</title>
        <authorList>
            <person name="Martin F."/>
            <person name="Kohler A."/>
            <person name="Murat C."/>
            <person name="Balestrini R."/>
            <person name="Coutinho P.M."/>
            <person name="Jaillon O."/>
            <person name="Montanini B."/>
            <person name="Morin E."/>
            <person name="Noel B."/>
            <person name="Percudani R."/>
            <person name="Porcel B."/>
            <person name="Rubini A."/>
            <person name="Amicucci A."/>
            <person name="Amselem J."/>
            <person name="Anthouard V."/>
            <person name="Arcioni S."/>
            <person name="Artiguenave F."/>
            <person name="Aury J.M."/>
            <person name="Ballario P."/>
            <person name="Bolchi A."/>
            <person name="Brenna A."/>
            <person name="Brun A."/>
            <person name="Buee M."/>
            <person name="Cantarel B."/>
            <person name="Chevalier G."/>
            <person name="Couloux A."/>
            <person name="Da Silva C."/>
            <person name="Denoeud F."/>
            <person name="Duplessis S."/>
            <person name="Ghignone S."/>
            <person name="Hilselberger B."/>
            <person name="Iotti M."/>
            <person name="Marcais B."/>
            <person name="Mello A."/>
            <person name="Miranda M."/>
            <person name="Pacioni G."/>
            <person name="Quesneville H."/>
            <person name="Riccioni C."/>
            <person name="Ruotolo R."/>
            <person name="Splivallo R."/>
            <person name="Stocchi V."/>
            <person name="Tisserant E."/>
            <person name="Viscomi A.R."/>
            <person name="Zambonelli A."/>
            <person name="Zampieri E."/>
            <person name="Henrissat B."/>
            <person name="Lebrun M.H."/>
            <person name="Paolocci F."/>
            <person name="Bonfante P."/>
            <person name="Ottonello S."/>
            <person name="Wincker P."/>
        </authorList>
    </citation>
    <scope>NUCLEOTIDE SEQUENCE [LARGE SCALE GENOMIC DNA]</scope>
    <source>
        <strain evidence="22 23">Mel28</strain>
    </source>
</reference>
<evidence type="ECO:0000256" key="17">
    <source>
        <dbReference type="ARBA" id="ARBA00048659"/>
    </source>
</evidence>
<feature type="region of interest" description="Disordered" evidence="19">
    <location>
        <begin position="685"/>
        <end position="713"/>
    </location>
</feature>
<feature type="domain" description="KEN" evidence="21">
    <location>
        <begin position="1076"/>
        <end position="1221"/>
    </location>
</feature>
<dbReference type="EC" id="2.7.11.1" evidence="3"/>
<comment type="catalytic activity">
    <reaction evidence="18">
        <text>L-seryl-[protein] + ATP = O-phospho-L-seryl-[protein] + ADP + H(+)</text>
        <dbReference type="Rhea" id="RHEA:17989"/>
        <dbReference type="Rhea" id="RHEA-COMP:9863"/>
        <dbReference type="Rhea" id="RHEA-COMP:11604"/>
        <dbReference type="ChEBI" id="CHEBI:15378"/>
        <dbReference type="ChEBI" id="CHEBI:29999"/>
        <dbReference type="ChEBI" id="CHEBI:30616"/>
        <dbReference type="ChEBI" id="CHEBI:83421"/>
        <dbReference type="ChEBI" id="CHEBI:456216"/>
        <dbReference type="EC" id="2.7.11.1"/>
    </reaction>
    <physiologicalReaction direction="left-to-right" evidence="18">
        <dbReference type="Rhea" id="RHEA:17990"/>
    </physiologicalReaction>
</comment>
<comment type="catalytic activity">
    <reaction evidence="17">
        <text>L-threonyl-[protein] + ATP = O-phospho-L-threonyl-[protein] + ADP + H(+)</text>
        <dbReference type="Rhea" id="RHEA:46608"/>
        <dbReference type="Rhea" id="RHEA-COMP:11060"/>
        <dbReference type="Rhea" id="RHEA-COMP:11605"/>
        <dbReference type="ChEBI" id="CHEBI:15378"/>
        <dbReference type="ChEBI" id="CHEBI:30013"/>
        <dbReference type="ChEBI" id="CHEBI:30616"/>
        <dbReference type="ChEBI" id="CHEBI:61977"/>
        <dbReference type="ChEBI" id="CHEBI:456216"/>
        <dbReference type="EC" id="2.7.11.1"/>
    </reaction>
    <physiologicalReaction direction="left-to-right" evidence="17">
        <dbReference type="Rhea" id="RHEA:46609"/>
    </physiologicalReaction>
</comment>
<evidence type="ECO:0000256" key="10">
    <source>
        <dbReference type="ARBA" id="ARBA00022777"/>
    </source>
</evidence>
<dbReference type="SMART" id="SM00580">
    <property type="entry name" value="PUG"/>
    <property type="match status" value="1"/>
</dbReference>
<dbReference type="CDD" id="cd13982">
    <property type="entry name" value="STKc_IRE1"/>
    <property type="match status" value="1"/>
</dbReference>
<dbReference type="InterPro" id="IPR010513">
    <property type="entry name" value="KEN_dom"/>
</dbReference>
<dbReference type="InterPro" id="IPR045133">
    <property type="entry name" value="IRE1/2-like"/>
</dbReference>
<dbReference type="OMA" id="QCYEKDY"/>
<evidence type="ECO:0000256" key="11">
    <source>
        <dbReference type="ARBA" id="ARBA00022801"/>
    </source>
</evidence>
<dbReference type="PANTHER" id="PTHR13954">
    <property type="entry name" value="IRE1-RELATED"/>
    <property type="match status" value="1"/>
</dbReference>
<evidence type="ECO:0000256" key="2">
    <source>
        <dbReference type="ARBA" id="ARBA00004479"/>
    </source>
</evidence>
<dbReference type="PANTHER" id="PTHR13954:SF6">
    <property type="entry name" value="NON-SPECIFIC SERINE_THREONINE PROTEIN KINASE"/>
    <property type="match status" value="1"/>
</dbReference>
<comment type="cofactor">
    <cofactor evidence="1">
        <name>Mg(2+)</name>
        <dbReference type="ChEBI" id="CHEBI:18420"/>
    </cofactor>
</comment>
<dbReference type="SUPFAM" id="SSF56112">
    <property type="entry name" value="Protein kinase-like (PK-like)"/>
    <property type="match status" value="1"/>
</dbReference>
<keyword evidence="12" id="KW-0067">ATP-binding</keyword>